<dbReference type="STRING" id="6265.A0A0B2US00"/>
<dbReference type="GO" id="GO:0000214">
    <property type="term" value="C:tRNA-intron endonuclease complex"/>
    <property type="evidence" value="ECO:0007669"/>
    <property type="project" value="TreeGrafter"/>
</dbReference>
<dbReference type="OrthoDB" id="408683at2759"/>
<sequence>MEEGSKANRRDRSQSQVDVDRKRNKQNLIILEYVVGETMLKGIQLRSSRVSTMGMPQGGMHYFFPEEAVWLMETAHGSVVHNGLALSVQQGYRLLEWFGIAWPQYAVYSYLKRAGYIVLPYNRPLPTTQEYLKEPECSAEGKSAVRFPSTLLDQFPSMKDDRRILFSSLHKQSSVANKFDISEHFPSPSAHRFKSDRRDIHKEWVRPRYWPRLDNLARKAVDWSVYRNERARLLKQSTAEQSPLQFSSLSLNVDYSVYAGDGTYKHTLIPPPLFLLLVVKDLRNNFPSSANLHALSAELHGQRLVLAIAHYAAVLFYDIDYRPIQL</sequence>
<protein>
    <submittedName>
        <fullName evidence="1">tRNA-splicing endonuclease subunit Sen54</fullName>
    </submittedName>
</protein>
<dbReference type="GO" id="GO:0000379">
    <property type="term" value="P:tRNA-type intron splice site recognition and cleavage"/>
    <property type="evidence" value="ECO:0007669"/>
    <property type="project" value="TreeGrafter"/>
</dbReference>
<dbReference type="InterPro" id="IPR024337">
    <property type="entry name" value="tRNA_splic_suSen54"/>
</dbReference>
<comment type="caution">
    <text evidence="1">The sequence shown here is derived from an EMBL/GenBank/DDBJ whole genome shotgun (WGS) entry which is preliminary data.</text>
</comment>
<keyword evidence="1" id="KW-0255">Endonuclease</keyword>
<dbReference type="GO" id="GO:0004519">
    <property type="term" value="F:endonuclease activity"/>
    <property type="evidence" value="ECO:0007669"/>
    <property type="project" value="UniProtKB-KW"/>
</dbReference>
<reference evidence="1 2" key="1">
    <citation type="submission" date="2014-11" db="EMBL/GenBank/DDBJ databases">
        <title>Genetic blueprint of the zoonotic pathogen Toxocara canis.</title>
        <authorList>
            <person name="Zhu X.-Q."/>
            <person name="Korhonen P.K."/>
            <person name="Cai H."/>
            <person name="Young N.D."/>
            <person name="Nejsum P."/>
            <person name="von Samson-Himmelstjerna G."/>
            <person name="Boag P.R."/>
            <person name="Tan P."/>
            <person name="Li Q."/>
            <person name="Min J."/>
            <person name="Yang Y."/>
            <person name="Wang X."/>
            <person name="Fang X."/>
            <person name="Hall R.S."/>
            <person name="Hofmann A."/>
            <person name="Sternberg P.W."/>
            <person name="Jex A.R."/>
            <person name="Gasser R.B."/>
        </authorList>
    </citation>
    <scope>NUCLEOTIDE SEQUENCE [LARGE SCALE GENOMIC DNA]</scope>
    <source>
        <strain evidence="1">PN_DK_2014</strain>
    </source>
</reference>
<organism evidence="1 2">
    <name type="scientific">Toxocara canis</name>
    <name type="common">Canine roundworm</name>
    <dbReference type="NCBI Taxonomy" id="6265"/>
    <lineage>
        <taxon>Eukaryota</taxon>
        <taxon>Metazoa</taxon>
        <taxon>Ecdysozoa</taxon>
        <taxon>Nematoda</taxon>
        <taxon>Chromadorea</taxon>
        <taxon>Rhabditida</taxon>
        <taxon>Spirurina</taxon>
        <taxon>Ascaridomorpha</taxon>
        <taxon>Ascaridoidea</taxon>
        <taxon>Toxocaridae</taxon>
        <taxon>Toxocara</taxon>
    </lineage>
</organism>
<accession>A0A0B2US00</accession>
<dbReference type="Proteomes" id="UP000031036">
    <property type="component" value="Unassembled WGS sequence"/>
</dbReference>
<keyword evidence="1" id="KW-0378">Hydrolase</keyword>
<dbReference type="EMBL" id="JPKZ01003061">
    <property type="protein sequence ID" value="KHN73746.1"/>
    <property type="molecule type" value="Genomic_DNA"/>
</dbReference>
<dbReference type="PANTHER" id="PTHR21027:SF1">
    <property type="entry name" value="TRNA-SPLICING ENDONUCLEASE SUBUNIT SEN54"/>
    <property type="match status" value="1"/>
</dbReference>
<dbReference type="AlphaFoldDB" id="A0A0B2US00"/>
<keyword evidence="2" id="KW-1185">Reference proteome</keyword>
<dbReference type="PANTHER" id="PTHR21027">
    <property type="entry name" value="TRNA-SPLICING ENDONUCLEASE SUBUNIT SEN54"/>
    <property type="match status" value="1"/>
</dbReference>
<evidence type="ECO:0000313" key="1">
    <source>
        <dbReference type="EMBL" id="KHN73746.1"/>
    </source>
</evidence>
<proteinExistence type="predicted"/>
<gene>
    <name evidence="1" type="primary">TSEN54</name>
    <name evidence="1" type="ORF">Tcan_06700</name>
</gene>
<name>A0A0B2US00_TOXCA</name>
<keyword evidence="1" id="KW-0540">Nuclease</keyword>
<evidence type="ECO:0000313" key="2">
    <source>
        <dbReference type="Proteomes" id="UP000031036"/>
    </source>
</evidence>
<dbReference type="OMA" id="CEMKMGI"/>